<name>A0A9P4GF50_9PLEO</name>
<dbReference type="Proteomes" id="UP000800039">
    <property type="component" value="Unassembled WGS sequence"/>
</dbReference>
<sequence length="58" mass="6442">MLNSRDTKHHSPQLHAGGSACNFDWGRALYIQALVKGFAYVTVACSIDYNAWTSGRVR</sequence>
<keyword evidence="3" id="KW-1185">Reference proteome</keyword>
<feature type="region of interest" description="Disordered" evidence="1">
    <location>
        <begin position="1"/>
        <end position="20"/>
    </location>
</feature>
<gene>
    <name evidence="2" type="ORF">K460DRAFT_368964</name>
</gene>
<dbReference type="PROSITE" id="PS51257">
    <property type="entry name" value="PROKAR_LIPOPROTEIN"/>
    <property type="match status" value="1"/>
</dbReference>
<evidence type="ECO:0000313" key="2">
    <source>
        <dbReference type="EMBL" id="KAF1844089.1"/>
    </source>
</evidence>
<dbReference type="EMBL" id="ML976617">
    <property type="protein sequence ID" value="KAF1844089.1"/>
    <property type="molecule type" value="Genomic_DNA"/>
</dbReference>
<reference evidence="2" key="1">
    <citation type="submission" date="2020-01" db="EMBL/GenBank/DDBJ databases">
        <authorList>
            <consortium name="DOE Joint Genome Institute"/>
            <person name="Haridas S."/>
            <person name="Albert R."/>
            <person name="Binder M."/>
            <person name="Bloem J."/>
            <person name="Labutti K."/>
            <person name="Salamov A."/>
            <person name="Andreopoulos B."/>
            <person name="Baker S.E."/>
            <person name="Barry K."/>
            <person name="Bills G."/>
            <person name="Bluhm B.H."/>
            <person name="Cannon C."/>
            <person name="Castanera R."/>
            <person name="Culley D.E."/>
            <person name="Daum C."/>
            <person name="Ezra D."/>
            <person name="Gonzalez J.B."/>
            <person name="Henrissat B."/>
            <person name="Kuo A."/>
            <person name="Liang C."/>
            <person name="Lipzen A."/>
            <person name="Lutzoni F."/>
            <person name="Magnuson J."/>
            <person name="Mondo S."/>
            <person name="Nolan M."/>
            <person name="Ohm R."/>
            <person name="Pangilinan J."/>
            <person name="Park H.-J."/>
            <person name="Ramirez L."/>
            <person name="Alfaro M."/>
            <person name="Sun H."/>
            <person name="Tritt A."/>
            <person name="Yoshinaga Y."/>
            <person name="Zwiers L.-H."/>
            <person name="Turgeon B.G."/>
            <person name="Goodwin S.B."/>
            <person name="Spatafora J.W."/>
            <person name="Crous P.W."/>
            <person name="Grigoriev I.V."/>
        </authorList>
    </citation>
    <scope>NUCLEOTIDE SEQUENCE</scope>
    <source>
        <strain evidence="2">CBS 394.84</strain>
    </source>
</reference>
<dbReference type="RefSeq" id="XP_040786652.1">
    <property type="nucleotide sequence ID" value="XM_040933876.1"/>
</dbReference>
<accession>A0A9P4GF50</accession>
<comment type="caution">
    <text evidence="2">The sequence shown here is derived from an EMBL/GenBank/DDBJ whole genome shotgun (WGS) entry which is preliminary data.</text>
</comment>
<organism evidence="2 3">
    <name type="scientific">Cucurbitaria berberidis CBS 394.84</name>
    <dbReference type="NCBI Taxonomy" id="1168544"/>
    <lineage>
        <taxon>Eukaryota</taxon>
        <taxon>Fungi</taxon>
        <taxon>Dikarya</taxon>
        <taxon>Ascomycota</taxon>
        <taxon>Pezizomycotina</taxon>
        <taxon>Dothideomycetes</taxon>
        <taxon>Pleosporomycetidae</taxon>
        <taxon>Pleosporales</taxon>
        <taxon>Pleosporineae</taxon>
        <taxon>Cucurbitariaceae</taxon>
        <taxon>Cucurbitaria</taxon>
    </lineage>
</organism>
<dbReference type="GeneID" id="63851127"/>
<proteinExistence type="predicted"/>
<dbReference type="AlphaFoldDB" id="A0A9P4GF50"/>
<protein>
    <submittedName>
        <fullName evidence="2">Uncharacterized protein</fullName>
    </submittedName>
</protein>
<evidence type="ECO:0000313" key="3">
    <source>
        <dbReference type="Proteomes" id="UP000800039"/>
    </source>
</evidence>
<evidence type="ECO:0000256" key="1">
    <source>
        <dbReference type="SAM" id="MobiDB-lite"/>
    </source>
</evidence>